<comment type="subunit">
    <text evidence="7">The basal body constitutes a major portion of the flagellar organelle and consists of four rings (L,P,S, and M) mounted on a central rod.</text>
</comment>
<dbReference type="EMBL" id="CP118166">
    <property type="protein sequence ID" value="WDI31544.1"/>
    <property type="molecule type" value="Genomic_DNA"/>
</dbReference>
<gene>
    <name evidence="7 9" type="primary">flgH</name>
    <name evidence="9" type="ORF">PUV54_16455</name>
</gene>
<name>A0AAF0CFL6_9PROT</name>
<feature type="chain" id="PRO_5042175462" description="Flagellar L-ring protein" evidence="8">
    <location>
        <begin position="20"/>
        <end position="253"/>
    </location>
</feature>
<dbReference type="InterPro" id="IPR000527">
    <property type="entry name" value="Flag_Lring"/>
</dbReference>
<evidence type="ECO:0000313" key="10">
    <source>
        <dbReference type="Proteomes" id="UP001214043"/>
    </source>
</evidence>
<evidence type="ECO:0000256" key="1">
    <source>
        <dbReference type="ARBA" id="ARBA00002591"/>
    </source>
</evidence>
<dbReference type="NCBIfam" id="NF001305">
    <property type="entry name" value="PRK00249.1-5"/>
    <property type="match status" value="1"/>
</dbReference>
<keyword evidence="5 7" id="KW-0975">Bacterial flagellum</keyword>
<accession>A0AAF0CFL6</accession>
<evidence type="ECO:0000256" key="6">
    <source>
        <dbReference type="ARBA" id="ARBA00023237"/>
    </source>
</evidence>
<dbReference type="AlphaFoldDB" id="A0AAF0CFL6"/>
<dbReference type="GO" id="GO:0071973">
    <property type="term" value="P:bacterial-type flagellum-dependent cell motility"/>
    <property type="evidence" value="ECO:0007669"/>
    <property type="project" value="InterPro"/>
</dbReference>
<keyword evidence="9" id="KW-0282">Flagellum</keyword>
<evidence type="ECO:0000256" key="8">
    <source>
        <dbReference type="SAM" id="SignalP"/>
    </source>
</evidence>
<dbReference type="PANTHER" id="PTHR34933">
    <property type="entry name" value="FLAGELLAR L-RING PROTEIN"/>
    <property type="match status" value="1"/>
</dbReference>
<keyword evidence="4 7" id="KW-0472">Membrane</keyword>
<dbReference type="Pfam" id="PF02107">
    <property type="entry name" value="FlgH"/>
    <property type="match status" value="1"/>
</dbReference>
<evidence type="ECO:0000256" key="3">
    <source>
        <dbReference type="ARBA" id="ARBA00022729"/>
    </source>
</evidence>
<dbReference type="RefSeq" id="WP_274493432.1">
    <property type="nucleotide sequence ID" value="NZ_CP118166.1"/>
</dbReference>
<dbReference type="Proteomes" id="UP001214043">
    <property type="component" value="Chromosome"/>
</dbReference>
<dbReference type="PANTHER" id="PTHR34933:SF1">
    <property type="entry name" value="FLAGELLAR L-RING PROTEIN"/>
    <property type="match status" value="1"/>
</dbReference>
<dbReference type="GO" id="GO:0009427">
    <property type="term" value="C:bacterial-type flagellum basal body, distal rod, L ring"/>
    <property type="evidence" value="ECO:0007669"/>
    <property type="project" value="InterPro"/>
</dbReference>
<sequence length="253" mass="27008">MTLARYSKSAALIALVATAGCSSSRLDHMFKPPSMSPVGEMRNPMPAPAPERYNVPPKNGGVTEPTHTTASLWHSGPTSLFGDRRARKSGDIVTVVIEIDEEAEMKNRTDRSRSSSDGLSVPALLGVPSLAQDVLPGGAGLDPAIDASSNNASSGDGTIKREERITLRIAATVIGELPNGHLAISGSQEIRVNYELRELLVGGIIRPEDIARNNTITYDKIADARISYGGRGQISDLQKARYGSQILDMISPF</sequence>
<evidence type="ECO:0000256" key="2">
    <source>
        <dbReference type="ARBA" id="ARBA00006929"/>
    </source>
</evidence>
<dbReference type="PRINTS" id="PR01008">
    <property type="entry name" value="FLGLRINGFLGH"/>
</dbReference>
<evidence type="ECO:0000256" key="4">
    <source>
        <dbReference type="ARBA" id="ARBA00023136"/>
    </source>
</evidence>
<dbReference type="GO" id="GO:0003774">
    <property type="term" value="F:cytoskeletal motor activity"/>
    <property type="evidence" value="ECO:0007669"/>
    <property type="project" value="InterPro"/>
</dbReference>
<comment type="function">
    <text evidence="1 7">Assembles around the rod to form the L-ring and probably protects the motor/basal body from shearing forces during rotation.</text>
</comment>
<evidence type="ECO:0000256" key="7">
    <source>
        <dbReference type="HAMAP-Rule" id="MF_00415"/>
    </source>
</evidence>
<dbReference type="PROSITE" id="PS51257">
    <property type="entry name" value="PROKAR_LIPOPROTEIN"/>
    <property type="match status" value="1"/>
</dbReference>
<keyword evidence="9" id="KW-0966">Cell projection</keyword>
<dbReference type="HAMAP" id="MF_00415">
    <property type="entry name" value="FlgH"/>
    <property type="match status" value="1"/>
</dbReference>
<comment type="similarity">
    <text evidence="2 7">Belongs to the FlgH family.</text>
</comment>
<proteinExistence type="inferred from homology"/>
<protein>
    <recommendedName>
        <fullName evidence="7">Flagellar L-ring protein</fullName>
    </recommendedName>
    <alternativeName>
        <fullName evidence="7">Basal body L-ring protein</fullName>
    </alternativeName>
</protein>
<keyword evidence="9" id="KW-0969">Cilium</keyword>
<feature type="signal peptide" evidence="8">
    <location>
        <begin position="1"/>
        <end position="19"/>
    </location>
</feature>
<organism evidence="9 10">
    <name type="scientific">Hyphococcus flavus</name>
    <dbReference type="NCBI Taxonomy" id="1866326"/>
    <lineage>
        <taxon>Bacteria</taxon>
        <taxon>Pseudomonadati</taxon>
        <taxon>Pseudomonadota</taxon>
        <taxon>Alphaproteobacteria</taxon>
        <taxon>Parvularculales</taxon>
        <taxon>Parvularculaceae</taxon>
        <taxon>Hyphococcus</taxon>
    </lineage>
</organism>
<dbReference type="KEGG" id="hfl:PUV54_16455"/>
<keyword evidence="6 7" id="KW-0998">Cell outer membrane</keyword>
<keyword evidence="10" id="KW-1185">Reference proteome</keyword>
<reference evidence="9" key="1">
    <citation type="submission" date="2023-02" db="EMBL/GenBank/DDBJ databases">
        <title>Genome sequence of Hyphococcus flavus.</title>
        <authorList>
            <person name="Rong J.-C."/>
            <person name="Zhao Q."/>
            <person name="Yi M."/>
            <person name="Wu J.-Y."/>
        </authorList>
    </citation>
    <scope>NUCLEOTIDE SEQUENCE</scope>
    <source>
        <strain evidence="9">MCCC 1K03223</strain>
    </source>
</reference>
<dbReference type="GO" id="GO:0009279">
    <property type="term" value="C:cell outer membrane"/>
    <property type="evidence" value="ECO:0007669"/>
    <property type="project" value="UniProtKB-SubCell"/>
</dbReference>
<keyword evidence="3 7" id="KW-0732">Signal</keyword>
<comment type="subcellular location">
    <subcellularLocation>
        <location evidence="7">Cell outer membrane</location>
        <topology evidence="7">Lipid-anchor</topology>
    </subcellularLocation>
    <subcellularLocation>
        <location evidence="7">Bacterial flagellum basal body</location>
    </subcellularLocation>
</comment>
<evidence type="ECO:0000313" key="9">
    <source>
        <dbReference type="EMBL" id="WDI31544.1"/>
    </source>
</evidence>
<keyword evidence="7" id="KW-0449">Lipoprotein</keyword>
<evidence type="ECO:0000256" key="5">
    <source>
        <dbReference type="ARBA" id="ARBA00023143"/>
    </source>
</evidence>